<proteinExistence type="predicted"/>
<feature type="transmembrane region" description="Helical" evidence="5">
    <location>
        <begin position="32"/>
        <end position="51"/>
    </location>
</feature>
<name>A0A8H7UCS9_MORIS</name>
<dbReference type="GO" id="GO:0022857">
    <property type="term" value="F:transmembrane transporter activity"/>
    <property type="evidence" value="ECO:0007669"/>
    <property type="project" value="TreeGrafter"/>
</dbReference>
<accession>A0A8H7UCS9</accession>
<gene>
    <name evidence="6" type="ORF">INT43_008440</name>
</gene>
<dbReference type="AlphaFoldDB" id="A0A8H7UCS9"/>
<sequence length="521" mass="56495">MSETQPLLSQPQTTSRRFSWLRPRLSLPPANTYYVIPLCVALGIMVGMTQAPLVQFVVGLVCNRNVQSLWDTFHIPNTAVTTNILMAGRPREQCEADPNVQALSSRVILVIQFCAALTSLCTTGFYSALSDKKGRRLVFAINAAFFAMETGCNFFIARNAESLPIAALFCTAILQGIGGGASTVLMGTHAYSADTVPPQRSYSLACSSVQLLEASLWRYGVEKFGDIQIVFLANCIIFTTWLLVVIFILPESNKNVLGQQHEFDIVEESTSAVTGEGEPPKVGILAAFSIIFVSRGPGTSRFTFPALVIAHWFMMMQAMGIQTVIVLSATYRFHWTPANIGAFLSTTNAARLVGLLGLLPLLARFNRRLVKRRGERKKGEEMKTAQHITFDLFLVRFGLGLDAIALLLQGLARSGWTMYVGVLFQSSAVVYAAAIKSLVLHLVPPEQAGSALGAIAMVEASAHLAGPVIMGTAYSAFVKTNPSMPFYVAAAGLFVGFALVCYVKADKPAKTRTPSDLETDI</sequence>
<feature type="transmembrane region" description="Helical" evidence="5">
    <location>
        <begin position="304"/>
        <end position="329"/>
    </location>
</feature>
<feature type="transmembrane region" description="Helical" evidence="5">
    <location>
        <begin position="136"/>
        <end position="157"/>
    </location>
</feature>
<protein>
    <recommendedName>
        <fullName evidence="8">MFS general substrate transporter</fullName>
    </recommendedName>
</protein>
<dbReference type="InterPro" id="IPR036259">
    <property type="entry name" value="MFS_trans_sf"/>
</dbReference>
<comment type="subcellular location">
    <subcellularLocation>
        <location evidence="1">Membrane</location>
        <topology evidence="1">Multi-pass membrane protein</topology>
    </subcellularLocation>
</comment>
<dbReference type="SUPFAM" id="SSF103473">
    <property type="entry name" value="MFS general substrate transporter"/>
    <property type="match status" value="1"/>
</dbReference>
<keyword evidence="2 5" id="KW-0812">Transmembrane</keyword>
<feature type="transmembrane region" description="Helical" evidence="5">
    <location>
        <begin position="227"/>
        <end position="249"/>
    </location>
</feature>
<feature type="transmembrane region" description="Helical" evidence="5">
    <location>
        <begin position="451"/>
        <end position="478"/>
    </location>
</feature>
<organism evidence="6 7">
    <name type="scientific">Mortierella isabellina</name>
    <name type="common">Filamentous fungus</name>
    <name type="synonym">Umbelopsis isabellina</name>
    <dbReference type="NCBI Taxonomy" id="91625"/>
    <lineage>
        <taxon>Eukaryota</taxon>
        <taxon>Fungi</taxon>
        <taxon>Fungi incertae sedis</taxon>
        <taxon>Mucoromycota</taxon>
        <taxon>Mucoromycotina</taxon>
        <taxon>Umbelopsidomycetes</taxon>
        <taxon>Umbelopsidales</taxon>
        <taxon>Umbelopsidaceae</taxon>
        <taxon>Umbelopsis</taxon>
    </lineage>
</organism>
<keyword evidence="7" id="KW-1185">Reference proteome</keyword>
<feature type="transmembrane region" description="Helical" evidence="5">
    <location>
        <begin position="418"/>
        <end position="439"/>
    </location>
</feature>
<evidence type="ECO:0000256" key="5">
    <source>
        <dbReference type="SAM" id="Phobius"/>
    </source>
</evidence>
<evidence type="ECO:0000256" key="1">
    <source>
        <dbReference type="ARBA" id="ARBA00004141"/>
    </source>
</evidence>
<evidence type="ECO:0000313" key="6">
    <source>
        <dbReference type="EMBL" id="KAG2180861.1"/>
    </source>
</evidence>
<keyword evidence="3 5" id="KW-1133">Transmembrane helix</keyword>
<evidence type="ECO:0000256" key="2">
    <source>
        <dbReference type="ARBA" id="ARBA00022692"/>
    </source>
</evidence>
<dbReference type="PANTHER" id="PTHR23507:SF1">
    <property type="entry name" value="FI18259P1-RELATED"/>
    <property type="match status" value="1"/>
</dbReference>
<dbReference type="GO" id="GO:0016020">
    <property type="term" value="C:membrane"/>
    <property type="evidence" value="ECO:0007669"/>
    <property type="project" value="UniProtKB-SubCell"/>
</dbReference>
<comment type="caution">
    <text evidence="6">The sequence shown here is derived from an EMBL/GenBank/DDBJ whole genome shotgun (WGS) entry which is preliminary data.</text>
</comment>
<evidence type="ECO:0000313" key="7">
    <source>
        <dbReference type="Proteomes" id="UP000654370"/>
    </source>
</evidence>
<evidence type="ECO:0000256" key="3">
    <source>
        <dbReference type="ARBA" id="ARBA00022989"/>
    </source>
</evidence>
<dbReference type="Proteomes" id="UP000654370">
    <property type="component" value="Unassembled WGS sequence"/>
</dbReference>
<reference evidence="6" key="1">
    <citation type="submission" date="2020-12" db="EMBL/GenBank/DDBJ databases">
        <title>Metabolic potential, ecology and presence of endohyphal bacteria is reflected in genomic diversity of Mucoromycotina.</title>
        <authorList>
            <person name="Muszewska A."/>
            <person name="Okrasinska A."/>
            <person name="Steczkiewicz K."/>
            <person name="Drgas O."/>
            <person name="Orlowska M."/>
            <person name="Perlinska-Lenart U."/>
            <person name="Aleksandrzak-Piekarczyk T."/>
            <person name="Szatraj K."/>
            <person name="Zielenkiewicz U."/>
            <person name="Pilsyk S."/>
            <person name="Malc E."/>
            <person name="Mieczkowski P."/>
            <person name="Kruszewska J.S."/>
            <person name="Biernat P."/>
            <person name="Pawlowska J."/>
        </authorList>
    </citation>
    <scope>NUCLEOTIDE SEQUENCE</scope>
    <source>
        <strain evidence="6">WA0000067209</strain>
    </source>
</reference>
<feature type="transmembrane region" description="Helical" evidence="5">
    <location>
        <begin position="484"/>
        <end position="503"/>
    </location>
</feature>
<evidence type="ECO:0000256" key="4">
    <source>
        <dbReference type="ARBA" id="ARBA00023136"/>
    </source>
</evidence>
<dbReference type="OrthoDB" id="3026777at2759"/>
<feature type="transmembrane region" description="Helical" evidence="5">
    <location>
        <begin position="163"/>
        <end position="190"/>
    </location>
</feature>
<evidence type="ECO:0008006" key="8">
    <source>
        <dbReference type="Google" id="ProtNLM"/>
    </source>
</evidence>
<dbReference type="PANTHER" id="PTHR23507">
    <property type="entry name" value="ZGC:174356"/>
    <property type="match status" value="1"/>
</dbReference>
<feature type="transmembrane region" description="Helical" evidence="5">
    <location>
        <begin position="107"/>
        <end position="129"/>
    </location>
</feature>
<feature type="transmembrane region" description="Helical" evidence="5">
    <location>
        <begin position="349"/>
        <end position="367"/>
    </location>
</feature>
<dbReference type="Gene3D" id="1.20.1250.20">
    <property type="entry name" value="MFS general substrate transporter like domains"/>
    <property type="match status" value="1"/>
</dbReference>
<dbReference type="EMBL" id="JAEPQZ010000005">
    <property type="protein sequence ID" value="KAG2180861.1"/>
    <property type="molecule type" value="Genomic_DNA"/>
</dbReference>
<feature type="transmembrane region" description="Helical" evidence="5">
    <location>
        <begin position="388"/>
        <end position="412"/>
    </location>
</feature>
<keyword evidence="4 5" id="KW-0472">Membrane</keyword>